<evidence type="ECO:0008006" key="4">
    <source>
        <dbReference type="Google" id="ProtNLM"/>
    </source>
</evidence>
<evidence type="ECO:0000313" key="2">
    <source>
        <dbReference type="EMBL" id="GAU33078.1"/>
    </source>
</evidence>
<proteinExistence type="predicted"/>
<sequence>MAEFIKDYYSIPACRRQPSSVRGNYPEYILMFLIHVLAWSNDFPGAYLDEEVYADICRPLFFLLHAFVDISIVCDRELVNVTVLNIFSIFRGIRKVEDSVDSHTTIKLHKLAEIGIFTLKALYPGEISVSQAPQQLFLLPSLYKATSKCPESYFNESFLSRVLDILKNSAASQRYAQKPGKTRPRPSARKGQQNVPRSKINVKPNISSSKPASSPMRDITNDNNVKPDISSEKRRKFMPPSDSGSIGLHECSTIVKQQKLPSKQVENTPERNQLSSGDSFSCKDSLVKPGVQTRKSKRASICSLESAETSTIHTDQYVKRPRTNPEDTCGSKL</sequence>
<gene>
    <name evidence="2" type="ORF">TSUD_227370</name>
</gene>
<evidence type="ECO:0000256" key="1">
    <source>
        <dbReference type="SAM" id="MobiDB-lite"/>
    </source>
</evidence>
<feature type="compositionally biased region" description="Polar residues" evidence="1">
    <location>
        <begin position="254"/>
        <end position="279"/>
    </location>
</feature>
<dbReference type="OrthoDB" id="200660at2759"/>
<accession>A0A2Z6MLH4</accession>
<reference evidence="3" key="1">
    <citation type="journal article" date="2017" name="Front. Plant Sci.">
        <title>Climate Clever Clovers: New Paradigm to Reduce the Environmental Footprint of Ruminants by Breeding Low Methanogenic Forages Utilizing Haplotype Variation.</title>
        <authorList>
            <person name="Kaur P."/>
            <person name="Appels R."/>
            <person name="Bayer P.E."/>
            <person name="Keeble-Gagnere G."/>
            <person name="Wang J."/>
            <person name="Hirakawa H."/>
            <person name="Shirasawa K."/>
            <person name="Vercoe P."/>
            <person name="Stefanova K."/>
            <person name="Durmic Z."/>
            <person name="Nichols P."/>
            <person name="Revell C."/>
            <person name="Isobe S.N."/>
            <person name="Edwards D."/>
            <person name="Erskine W."/>
        </authorList>
    </citation>
    <scope>NUCLEOTIDE SEQUENCE [LARGE SCALE GENOMIC DNA]</scope>
    <source>
        <strain evidence="3">cv. Daliak</strain>
    </source>
</reference>
<dbReference type="Pfam" id="PF20168">
    <property type="entry name" value="PDS5"/>
    <property type="match status" value="1"/>
</dbReference>
<feature type="region of interest" description="Disordered" evidence="1">
    <location>
        <begin position="173"/>
        <end position="333"/>
    </location>
</feature>
<name>A0A2Z6MLH4_TRISU</name>
<evidence type="ECO:0000313" key="3">
    <source>
        <dbReference type="Proteomes" id="UP000242715"/>
    </source>
</evidence>
<keyword evidence="3" id="KW-1185">Reference proteome</keyword>
<dbReference type="Proteomes" id="UP000242715">
    <property type="component" value="Unassembled WGS sequence"/>
</dbReference>
<dbReference type="EMBL" id="DF973515">
    <property type="protein sequence ID" value="GAU33078.1"/>
    <property type="molecule type" value="Genomic_DNA"/>
</dbReference>
<dbReference type="AlphaFoldDB" id="A0A2Z6MLH4"/>
<protein>
    <recommendedName>
        <fullName evidence="4">Sister chromatid cohesion PDS5-like protein</fullName>
    </recommendedName>
</protein>
<organism evidence="2 3">
    <name type="scientific">Trifolium subterraneum</name>
    <name type="common">Subterranean clover</name>
    <dbReference type="NCBI Taxonomy" id="3900"/>
    <lineage>
        <taxon>Eukaryota</taxon>
        <taxon>Viridiplantae</taxon>
        <taxon>Streptophyta</taxon>
        <taxon>Embryophyta</taxon>
        <taxon>Tracheophyta</taxon>
        <taxon>Spermatophyta</taxon>
        <taxon>Magnoliopsida</taxon>
        <taxon>eudicotyledons</taxon>
        <taxon>Gunneridae</taxon>
        <taxon>Pentapetalae</taxon>
        <taxon>rosids</taxon>
        <taxon>fabids</taxon>
        <taxon>Fabales</taxon>
        <taxon>Fabaceae</taxon>
        <taxon>Papilionoideae</taxon>
        <taxon>50 kb inversion clade</taxon>
        <taxon>NPAAA clade</taxon>
        <taxon>Hologalegina</taxon>
        <taxon>IRL clade</taxon>
        <taxon>Trifolieae</taxon>
        <taxon>Trifolium</taxon>
    </lineage>
</organism>